<dbReference type="SUPFAM" id="SSF56219">
    <property type="entry name" value="DNase I-like"/>
    <property type="match status" value="1"/>
</dbReference>
<proteinExistence type="predicted"/>
<name>A0A4Z2DS35_SCHJA</name>
<dbReference type="AlphaFoldDB" id="A0A4Z2DS35"/>
<protein>
    <recommendedName>
        <fullName evidence="3">Endonuclease/exonuclease/phosphatase domain-containing protein</fullName>
    </recommendedName>
</protein>
<dbReference type="InterPro" id="IPR036691">
    <property type="entry name" value="Endo/exonu/phosph_ase_sf"/>
</dbReference>
<evidence type="ECO:0008006" key="3">
    <source>
        <dbReference type="Google" id="ProtNLM"/>
    </source>
</evidence>
<accession>A0A4Z2DS35</accession>
<dbReference type="OrthoDB" id="6242194at2759"/>
<keyword evidence="2" id="KW-1185">Reference proteome</keyword>
<sequence>QIGRNQILSTPHNISLISTTNSTHIPSSHCTANANDASSRKVIPGLLKPRSRLYVGAFNVRTLSQIGQQASLAKTLESHSIDVCCLSETRIQDPSKIINLISPYQNKEAARFTLRVSGNPDAASRGLAGVGIALSRREELALLDWIPIDSRLCSDCRSFWGTCLDSDHALVRARI</sequence>
<feature type="non-terminal residue" evidence="1">
    <location>
        <position position="175"/>
    </location>
</feature>
<dbReference type="EMBL" id="SKCS01000052">
    <property type="protein sequence ID" value="TNN19269.1"/>
    <property type="molecule type" value="Genomic_DNA"/>
</dbReference>
<evidence type="ECO:0000313" key="1">
    <source>
        <dbReference type="EMBL" id="TNN19269.1"/>
    </source>
</evidence>
<dbReference type="Gene3D" id="3.60.10.10">
    <property type="entry name" value="Endonuclease/exonuclease/phosphatase"/>
    <property type="match status" value="1"/>
</dbReference>
<feature type="non-terminal residue" evidence="1">
    <location>
        <position position="1"/>
    </location>
</feature>
<evidence type="ECO:0000313" key="2">
    <source>
        <dbReference type="Proteomes" id="UP000311919"/>
    </source>
</evidence>
<organism evidence="1 2">
    <name type="scientific">Schistosoma japonicum</name>
    <name type="common">Blood fluke</name>
    <dbReference type="NCBI Taxonomy" id="6182"/>
    <lineage>
        <taxon>Eukaryota</taxon>
        <taxon>Metazoa</taxon>
        <taxon>Spiralia</taxon>
        <taxon>Lophotrochozoa</taxon>
        <taxon>Platyhelminthes</taxon>
        <taxon>Trematoda</taxon>
        <taxon>Digenea</taxon>
        <taxon>Strigeidida</taxon>
        <taxon>Schistosomatoidea</taxon>
        <taxon>Schistosomatidae</taxon>
        <taxon>Schistosoma</taxon>
    </lineage>
</organism>
<dbReference type="Proteomes" id="UP000311919">
    <property type="component" value="Unassembled WGS sequence"/>
</dbReference>
<comment type="caution">
    <text evidence="1">The sequence shown here is derived from an EMBL/GenBank/DDBJ whole genome shotgun (WGS) entry which is preliminary data.</text>
</comment>
<reference evidence="1 2" key="1">
    <citation type="submission" date="2019-03" db="EMBL/GenBank/DDBJ databases">
        <title>An improved genome assembly of the fluke Schistosoma japonicum.</title>
        <authorList>
            <person name="Hu W."/>
            <person name="Luo F."/>
            <person name="Yin M."/>
            <person name="Mo X."/>
            <person name="Sun C."/>
            <person name="Wu Q."/>
            <person name="Zhu B."/>
            <person name="Xiang M."/>
            <person name="Wang J."/>
            <person name="Wang Y."/>
            <person name="Zhang T."/>
            <person name="Xu B."/>
            <person name="Zheng H."/>
            <person name="Feng Z."/>
        </authorList>
    </citation>
    <scope>NUCLEOTIDE SEQUENCE [LARGE SCALE GENOMIC DNA]</scope>
    <source>
        <strain evidence="1">HuSjv2</strain>
        <tissue evidence="1">Worms</tissue>
    </source>
</reference>
<gene>
    <name evidence="1" type="ORF">EWB00_009181</name>
</gene>